<dbReference type="EMBL" id="JBBPBN010000068">
    <property type="protein sequence ID" value="KAK8985775.1"/>
    <property type="molecule type" value="Genomic_DNA"/>
</dbReference>
<protein>
    <submittedName>
        <fullName evidence="1">Uncharacterized protein</fullName>
    </submittedName>
</protein>
<reference evidence="1 2" key="1">
    <citation type="journal article" date="2024" name="G3 (Bethesda)">
        <title>Genome assembly of Hibiscus sabdariffa L. provides insights into metabolisms of medicinal natural products.</title>
        <authorList>
            <person name="Kim T."/>
        </authorList>
    </citation>
    <scope>NUCLEOTIDE SEQUENCE [LARGE SCALE GENOMIC DNA]</scope>
    <source>
        <strain evidence="1">TK-2024</strain>
        <tissue evidence="1">Old leaves</tissue>
    </source>
</reference>
<keyword evidence="2" id="KW-1185">Reference proteome</keyword>
<evidence type="ECO:0000313" key="1">
    <source>
        <dbReference type="EMBL" id="KAK8985775.1"/>
    </source>
</evidence>
<accession>A0ABR2PBG4</accession>
<gene>
    <name evidence="1" type="ORF">V6N11_021628</name>
</gene>
<organism evidence="1 2">
    <name type="scientific">Hibiscus sabdariffa</name>
    <name type="common">roselle</name>
    <dbReference type="NCBI Taxonomy" id="183260"/>
    <lineage>
        <taxon>Eukaryota</taxon>
        <taxon>Viridiplantae</taxon>
        <taxon>Streptophyta</taxon>
        <taxon>Embryophyta</taxon>
        <taxon>Tracheophyta</taxon>
        <taxon>Spermatophyta</taxon>
        <taxon>Magnoliopsida</taxon>
        <taxon>eudicotyledons</taxon>
        <taxon>Gunneridae</taxon>
        <taxon>Pentapetalae</taxon>
        <taxon>rosids</taxon>
        <taxon>malvids</taxon>
        <taxon>Malvales</taxon>
        <taxon>Malvaceae</taxon>
        <taxon>Malvoideae</taxon>
        <taxon>Hibiscus</taxon>
    </lineage>
</organism>
<evidence type="ECO:0000313" key="2">
    <source>
        <dbReference type="Proteomes" id="UP001396334"/>
    </source>
</evidence>
<sequence>MLAPVVAYFTVAAFAGNRWPGFSGGLTLPVISAIINLGPGMFAYRAMVAYDMHAAGHNSMANRRPVVAGLDWPLYVGLSLLAATLPQGSASLAAFPCVSLPRSCAPVLVLVPGISRYDSLALLYGGPSLHPRYAQALTSRLAALMAHRTATIGIAFACPGMVPTSQARSLHYDRSIATVSCASYPSAPALLLGSSRALPRATGPDCISPLVDWNLAQCRSNPPFLYWSHGTPVWAFAYGRVRTPCHSPAPWRGTVVLATSCYYPIGPSVAFAPWPLAGRFPCPCGVAPMWHPVCTAGPLLSHLTLALSWPVMCIINTDIPWCASHSFQADLHGPFSCASRLLTLPFPGFEFDSWYATQA</sequence>
<proteinExistence type="predicted"/>
<name>A0ABR2PBG4_9ROSI</name>
<comment type="caution">
    <text evidence="1">The sequence shown here is derived from an EMBL/GenBank/DDBJ whole genome shotgun (WGS) entry which is preliminary data.</text>
</comment>
<dbReference type="Proteomes" id="UP001396334">
    <property type="component" value="Unassembled WGS sequence"/>
</dbReference>